<accession>A0A8R1TWD5</accession>
<keyword evidence="2" id="KW-1185">Reference proteome</keyword>
<protein>
    <submittedName>
        <fullName evidence="1">Uncharacterized protein</fullName>
    </submittedName>
</protein>
<dbReference type="EnsemblMetazoa" id="OVOC587.1">
    <property type="protein sequence ID" value="OVOC587.1"/>
    <property type="gene ID" value="WBGene00237396"/>
</dbReference>
<proteinExistence type="predicted"/>
<dbReference type="AlphaFoldDB" id="A0A8R1TWD5"/>
<dbReference type="Proteomes" id="UP000024404">
    <property type="component" value="Unassembled WGS sequence"/>
</dbReference>
<reference evidence="2" key="1">
    <citation type="submission" date="2013-10" db="EMBL/GenBank/DDBJ databases">
        <title>Genome sequencing of Onchocerca volvulus.</title>
        <authorList>
            <person name="Cotton J."/>
            <person name="Tsai J."/>
            <person name="Stanley E."/>
            <person name="Tracey A."/>
            <person name="Holroyd N."/>
            <person name="Lustigman S."/>
            <person name="Berriman M."/>
        </authorList>
    </citation>
    <scope>NUCLEOTIDE SEQUENCE</scope>
</reference>
<sequence length="66" mass="7742">MNSNCTGYFGCSIINPPVYANRCNWCQRMIFVYKRNRAKISNLREKKKGKFFIQSSKMRVTAIDLT</sequence>
<reference evidence="1" key="2">
    <citation type="submission" date="2022-06" db="UniProtKB">
        <authorList>
            <consortium name="EnsemblMetazoa"/>
        </authorList>
    </citation>
    <scope>IDENTIFICATION</scope>
</reference>
<organism evidence="1 2">
    <name type="scientific">Onchocerca volvulus</name>
    <dbReference type="NCBI Taxonomy" id="6282"/>
    <lineage>
        <taxon>Eukaryota</taxon>
        <taxon>Metazoa</taxon>
        <taxon>Ecdysozoa</taxon>
        <taxon>Nematoda</taxon>
        <taxon>Chromadorea</taxon>
        <taxon>Rhabditida</taxon>
        <taxon>Spirurina</taxon>
        <taxon>Spiruromorpha</taxon>
        <taxon>Filarioidea</taxon>
        <taxon>Onchocercidae</taxon>
        <taxon>Onchocerca</taxon>
    </lineage>
</organism>
<name>A0A8R1TWD5_ONCVO</name>
<evidence type="ECO:0000313" key="1">
    <source>
        <dbReference type="EnsemblMetazoa" id="OVOC587.1"/>
    </source>
</evidence>
<evidence type="ECO:0000313" key="2">
    <source>
        <dbReference type="Proteomes" id="UP000024404"/>
    </source>
</evidence>
<dbReference type="EMBL" id="CMVM020000020">
    <property type="status" value="NOT_ANNOTATED_CDS"/>
    <property type="molecule type" value="Genomic_DNA"/>
</dbReference>